<proteinExistence type="predicted"/>
<gene>
    <name evidence="1" type="ORF">Prum_052090</name>
</gene>
<dbReference type="EMBL" id="BLPG01000001">
    <property type="protein sequence ID" value="GFJ91567.1"/>
    <property type="molecule type" value="Genomic_DNA"/>
</dbReference>
<evidence type="ECO:0000313" key="1">
    <source>
        <dbReference type="EMBL" id="GFJ91567.1"/>
    </source>
</evidence>
<reference evidence="1 2" key="1">
    <citation type="submission" date="2020-03" db="EMBL/GenBank/DDBJ databases">
        <title>Whole genome shotgun sequence of Phytohabitans rumicis NBRC 108638.</title>
        <authorList>
            <person name="Komaki H."/>
            <person name="Tamura T."/>
        </authorList>
    </citation>
    <scope>NUCLEOTIDE SEQUENCE [LARGE SCALE GENOMIC DNA]</scope>
    <source>
        <strain evidence="1 2">NBRC 108638</strain>
    </source>
</reference>
<dbReference type="AlphaFoldDB" id="A0A6V8LBY7"/>
<name>A0A6V8LBY7_9ACTN</name>
<keyword evidence="2" id="KW-1185">Reference proteome</keyword>
<protein>
    <submittedName>
        <fullName evidence="1">Uncharacterized protein</fullName>
    </submittedName>
</protein>
<reference evidence="1 2" key="2">
    <citation type="submission" date="2020-03" db="EMBL/GenBank/DDBJ databases">
        <authorList>
            <person name="Ichikawa N."/>
            <person name="Kimura A."/>
            <person name="Kitahashi Y."/>
            <person name="Uohara A."/>
        </authorList>
    </citation>
    <scope>NUCLEOTIDE SEQUENCE [LARGE SCALE GENOMIC DNA]</scope>
    <source>
        <strain evidence="1 2">NBRC 108638</strain>
    </source>
</reference>
<organism evidence="1 2">
    <name type="scientific">Phytohabitans rumicis</name>
    <dbReference type="NCBI Taxonomy" id="1076125"/>
    <lineage>
        <taxon>Bacteria</taxon>
        <taxon>Bacillati</taxon>
        <taxon>Actinomycetota</taxon>
        <taxon>Actinomycetes</taxon>
        <taxon>Micromonosporales</taxon>
        <taxon>Micromonosporaceae</taxon>
    </lineage>
</organism>
<dbReference type="Proteomes" id="UP000482960">
    <property type="component" value="Unassembled WGS sequence"/>
</dbReference>
<comment type="caution">
    <text evidence="1">The sequence shown here is derived from an EMBL/GenBank/DDBJ whole genome shotgun (WGS) entry which is preliminary data.</text>
</comment>
<accession>A0A6V8LBY7</accession>
<evidence type="ECO:0000313" key="2">
    <source>
        <dbReference type="Proteomes" id="UP000482960"/>
    </source>
</evidence>
<sequence length="78" mass="8083">MTGPEHYREAEKWLATAQNWFEMGNEYDPASAAVASAAAAIAQGHAILADAAANALQIRGADTVAWEATAGPRARGDG</sequence>